<evidence type="ECO:0000256" key="8">
    <source>
        <dbReference type="ARBA" id="ARBA00022723"/>
    </source>
</evidence>
<dbReference type="EMBL" id="CP138588">
    <property type="protein sequence ID" value="WPH02873.1"/>
    <property type="molecule type" value="Genomic_DNA"/>
</dbReference>
<comment type="subcellular location">
    <subcellularLocation>
        <location evidence="1">Cell membrane</location>
        <topology evidence="1">Lipid-anchor</topology>
        <topology evidence="1">GPI-anchor</topology>
    </subcellularLocation>
    <subcellularLocation>
        <location evidence="2">Secreted</location>
    </subcellularLocation>
</comment>
<organism evidence="18 19">
    <name type="scientific">Acrodontium crateriforme</name>
    <dbReference type="NCBI Taxonomy" id="150365"/>
    <lineage>
        <taxon>Eukaryota</taxon>
        <taxon>Fungi</taxon>
        <taxon>Dikarya</taxon>
        <taxon>Ascomycota</taxon>
        <taxon>Pezizomycotina</taxon>
        <taxon>Dothideomycetes</taxon>
        <taxon>Dothideomycetidae</taxon>
        <taxon>Mycosphaerellales</taxon>
        <taxon>Teratosphaeriaceae</taxon>
        <taxon>Acrodontium</taxon>
    </lineage>
</organism>
<feature type="domain" description="CFEM" evidence="17">
    <location>
        <begin position="1"/>
        <end position="112"/>
    </location>
</feature>
<evidence type="ECO:0000313" key="18">
    <source>
        <dbReference type="EMBL" id="WPH02873.1"/>
    </source>
</evidence>
<dbReference type="GO" id="GO:0005576">
    <property type="term" value="C:extracellular region"/>
    <property type="evidence" value="ECO:0007669"/>
    <property type="project" value="UniProtKB-SubCell"/>
</dbReference>
<dbReference type="AlphaFoldDB" id="A0AAQ3M9X2"/>
<evidence type="ECO:0000256" key="14">
    <source>
        <dbReference type="ARBA" id="ARBA00023288"/>
    </source>
</evidence>
<evidence type="ECO:0000256" key="13">
    <source>
        <dbReference type="ARBA" id="ARBA00023180"/>
    </source>
</evidence>
<comment type="similarity">
    <text evidence="3">Belongs to the RBT5 family.</text>
</comment>
<dbReference type="GO" id="GO:0098552">
    <property type="term" value="C:side of membrane"/>
    <property type="evidence" value="ECO:0007669"/>
    <property type="project" value="UniProtKB-KW"/>
</dbReference>
<evidence type="ECO:0000256" key="7">
    <source>
        <dbReference type="ARBA" id="ARBA00022622"/>
    </source>
</evidence>
<evidence type="ECO:0000256" key="4">
    <source>
        <dbReference type="ARBA" id="ARBA00022475"/>
    </source>
</evidence>
<sequence length="213" mass="19775">MQKTLFALLAVTGFAAAQLSAVPSCGLGCVANAAVASGCDLTDYKCQCTTGQAKSIASLTPCVCKSTCSTEEQAQLVTALNNLCASADPGYKPVSADPNACGTSSSTASSSAAASSSSVASSSSSAAASSSSVAESSSSAAASSSSAAESSTAAASSSEASTTAAATAASSSAASSSSSAAATSASGTTTNGAGFLGVDTALMGIAGLAAFAL</sequence>
<dbReference type="GO" id="GO:0005886">
    <property type="term" value="C:plasma membrane"/>
    <property type="evidence" value="ECO:0007669"/>
    <property type="project" value="UniProtKB-SubCell"/>
</dbReference>
<evidence type="ECO:0000256" key="16">
    <source>
        <dbReference type="SAM" id="SignalP"/>
    </source>
</evidence>
<evidence type="ECO:0000313" key="19">
    <source>
        <dbReference type="Proteomes" id="UP001303373"/>
    </source>
</evidence>
<feature type="disulfide bond" evidence="15">
    <location>
        <begin position="39"/>
        <end position="46"/>
    </location>
</feature>
<name>A0AAQ3M9X2_9PEZI</name>
<dbReference type="PANTHER" id="PTHR37928:SF2">
    <property type="entry name" value="GPI ANCHORED CFEM DOMAIN PROTEIN (AFU_ORTHOLOGUE AFUA_6G10580)"/>
    <property type="match status" value="1"/>
</dbReference>
<dbReference type="InterPro" id="IPR008427">
    <property type="entry name" value="Extracellular_membr_CFEM_dom"/>
</dbReference>
<dbReference type="PANTHER" id="PTHR37928">
    <property type="entry name" value="CFEM DOMAIN PROTEIN (AFU_ORTHOLOGUE AFUA_6G14090)"/>
    <property type="match status" value="1"/>
</dbReference>
<evidence type="ECO:0000256" key="1">
    <source>
        <dbReference type="ARBA" id="ARBA00004609"/>
    </source>
</evidence>
<evidence type="ECO:0000256" key="10">
    <source>
        <dbReference type="ARBA" id="ARBA00023004"/>
    </source>
</evidence>
<feature type="binding site" description="axial binding residue" evidence="15">
    <location>
        <position position="43"/>
    </location>
    <ligand>
        <name>heme</name>
        <dbReference type="ChEBI" id="CHEBI:30413"/>
    </ligand>
    <ligandPart>
        <name>Fe</name>
        <dbReference type="ChEBI" id="CHEBI:18248"/>
    </ligandPart>
</feature>
<keyword evidence="12 15" id="KW-1015">Disulfide bond</keyword>
<dbReference type="Proteomes" id="UP001303373">
    <property type="component" value="Chromosome 9"/>
</dbReference>
<keyword evidence="6 15" id="KW-0349">Heme</keyword>
<dbReference type="PROSITE" id="PS52012">
    <property type="entry name" value="CFEM"/>
    <property type="match status" value="1"/>
</dbReference>
<dbReference type="InterPro" id="IPR051735">
    <property type="entry name" value="CFEM_domain"/>
</dbReference>
<feature type="chain" id="PRO_5042853263" description="CFEM domain-containing protein" evidence="16">
    <location>
        <begin position="18"/>
        <end position="213"/>
    </location>
</feature>
<keyword evidence="8 15" id="KW-0479">Metal-binding</keyword>
<keyword evidence="11" id="KW-0472">Membrane</keyword>
<evidence type="ECO:0000256" key="9">
    <source>
        <dbReference type="ARBA" id="ARBA00022729"/>
    </source>
</evidence>
<dbReference type="Pfam" id="PF05730">
    <property type="entry name" value="CFEM"/>
    <property type="match status" value="1"/>
</dbReference>
<evidence type="ECO:0000256" key="15">
    <source>
        <dbReference type="PROSITE-ProRule" id="PRU01356"/>
    </source>
</evidence>
<feature type="signal peptide" evidence="16">
    <location>
        <begin position="1"/>
        <end position="17"/>
    </location>
</feature>
<comment type="caution">
    <text evidence="15">Lacks conserved residue(s) required for the propagation of feature annotation.</text>
</comment>
<keyword evidence="19" id="KW-1185">Reference proteome</keyword>
<proteinExistence type="inferred from homology"/>
<keyword evidence="10 15" id="KW-0408">Iron</keyword>
<evidence type="ECO:0000256" key="2">
    <source>
        <dbReference type="ARBA" id="ARBA00004613"/>
    </source>
</evidence>
<evidence type="ECO:0000259" key="17">
    <source>
        <dbReference type="PROSITE" id="PS52012"/>
    </source>
</evidence>
<protein>
    <recommendedName>
        <fullName evidence="17">CFEM domain-containing protein</fullName>
    </recommendedName>
</protein>
<evidence type="ECO:0000256" key="3">
    <source>
        <dbReference type="ARBA" id="ARBA00010031"/>
    </source>
</evidence>
<keyword evidence="7" id="KW-0336">GPI-anchor</keyword>
<keyword evidence="9 16" id="KW-0732">Signal</keyword>
<gene>
    <name evidence="18" type="ORF">R9X50_00574100</name>
</gene>
<reference evidence="18 19" key="1">
    <citation type="submission" date="2023-11" db="EMBL/GenBank/DDBJ databases">
        <title>An acidophilic fungus is an integral part of prey digestion in a carnivorous sundew plant.</title>
        <authorList>
            <person name="Tsai I.J."/>
        </authorList>
    </citation>
    <scope>NUCLEOTIDE SEQUENCE [LARGE SCALE GENOMIC DNA]</scope>
    <source>
        <strain evidence="18">169a</strain>
    </source>
</reference>
<evidence type="ECO:0000256" key="6">
    <source>
        <dbReference type="ARBA" id="ARBA00022617"/>
    </source>
</evidence>
<keyword evidence="14" id="KW-0449">Lipoprotein</keyword>
<accession>A0AAQ3M9X2</accession>
<keyword evidence="4" id="KW-1003">Cell membrane</keyword>
<keyword evidence="13" id="KW-0325">Glycoprotein</keyword>
<evidence type="ECO:0000256" key="12">
    <source>
        <dbReference type="ARBA" id="ARBA00023157"/>
    </source>
</evidence>
<keyword evidence="5" id="KW-0964">Secreted</keyword>
<dbReference type="GO" id="GO:0046872">
    <property type="term" value="F:metal ion binding"/>
    <property type="evidence" value="ECO:0007669"/>
    <property type="project" value="UniProtKB-UniRule"/>
</dbReference>
<evidence type="ECO:0000256" key="5">
    <source>
        <dbReference type="ARBA" id="ARBA00022525"/>
    </source>
</evidence>
<evidence type="ECO:0000256" key="11">
    <source>
        <dbReference type="ARBA" id="ARBA00023136"/>
    </source>
</evidence>